<accession>A0A2I1GZW1</accession>
<gene>
    <name evidence="2" type="ORF">RhiirA4_402667</name>
    <name evidence="3" type="ORF">RhiirA4_408073</name>
    <name evidence="4" type="ORF">RhiirA4_409171</name>
</gene>
<dbReference type="InterPro" id="IPR046700">
    <property type="entry name" value="DUF6570"/>
</dbReference>
<sequence length="130" mass="15216">MLIAQVFPIVSVYNLPGGQYAYRGNIINFPQDVQEFVTRLPRNPSTLDLVIIRRYTENGSNFRDFHVRREKVMQALRWLKANNKFYRDIEIDSDVLQTLPENDSIEMHLPQLWIHSTSISYTLSLGNCRS</sequence>
<dbReference type="AlphaFoldDB" id="A0A2I1GZW1"/>
<organism evidence="3 5">
    <name type="scientific">Rhizophagus irregularis</name>
    <dbReference type="NCBI Taxonomy" id="588596"/>
    <lineage>
        <taxon>Eukaryota</taxon>
        <taxon>Fungi</taxon>
        <taxon>Fungi incertae sedis</taxon>
        <taxon>Mucoromycota</taxon>
        <taxon>Glomeromycotina</taxon>
        <taxon>Glomeromycetes</taxon>
        <taxon>Glomerales</taxon>
        <taxon>Glomeraceae</taxon>
        <taxon>Rhizophagus</taxon>
    </lineage>
</organism>
<name>A0A2I1GZW1_9GLOM</name>
<dbReference type="EMBL" id="LLXI01001426">
    <property type="protein sequence ID" value="PKY53607.1"/>
    <property type="molecule type" value="Genomic_DNA"/>
</dbReference>
<dbReference type="EMBL" id="LLXI01000467">
    <property type="protein sequence ID" value="PKY46625.1"/>
    <property type="molecule type" value="Genomic_DNA"/>
</dbReference>
<evidence type="ECO:0000313" key="2">
    <source>
        <dbReference type="EMBL" id="PKY46625.1"/>
    </source>
</evidence>
<evidence type="ECO:0000313" key="4">
    <source>
        <dbReference type="EMBL" id="PKY53607.1"/>
    </source>
</evidence>
<dbReference type="Proteomes" id="UP000234323">
    <property type="component" value="Unassembled WGS sequence"/>
</dbReference>
<dbReference type="VEuPathDB" id="FungiDB:RhiirFUN_005455"/>
<dbReference type="EMBL" id="LLXI01001152">
    <property type="protein sequence ID" value="PKY52167.1"/>
    <property type="molecule type" value="Genomic_DNA"/>
</dbReference>
<keyword evidence="5" id="KW-1185">Reference proteome</keyword>
<feature type="domain" description="DUF6570" evidence="1">
    <location>
        <begin position="1"/>
        <end position="96"/>
    </location>
</feature>
<protein>
    <recommendedName>
        <fullName evidence="1">DUF6570 domain-containing protein</fullName>
    </recommendedName>
</protein>
<comment type="caution">
    <text evidence="3">The sequence shown here is derived from an EMBL/GenBank/DDBJ whole genome shotgun (WGS) entry which is preliminary data.</text>
</comment>
<evidence type="ECO:0000259" key="1">
    <source>
        <dbReference type="Pfam" id="PF20209"/>
    </source>
</evidence>
<dbReference type="VEuPathDB" id="FungiDB:RhiirA1_332675"/>
<evidence type="ECO:0000313" key="5">
    <source>
        <dbReference type="Proteomes" id="UP000234323"/>
    </source>
</evidence>
<dbReference type="Pfam" id="PF20209">
    <property type="entry name" value="DUF6570"/>
    <property type="match status" value="1"/>
</dbReference>
<reference evidence="3 5" key="1">
    <citation type="submission" date="2015-10" db="EMBL/GenBank/DDBJ databases">
        <title>Genome analyses suggest a sexual origin of heterokaryosis in a supposedly ancient asexual fungus.</title>
        <authorList>
            <person name="Ropars J."/>
            <person name="Sedzielewska K."/>
            <person name="Noel J."/>
            <person name="Charron P."/>
            <person name="Farinelli L."/>
            <person name="Marton T."/>
            <person name="Kruger M."/>
            <person name="Pelin A."/>
            <person name="Brachmann A."/>
            <person name="Corradi N."/>
        </authorList>
    </citation>
    <scope>NUCLEOTIDE SEQUENCE [LARGE SCALE GENOMIC DNA]</scope>
    <source>
        <strain evidence="3 5">A4</strain>
    </source>
</reference>
<evidence type="ECO:0000313" key="3">
    <source>
        <dbReference type="EMBL" id="PKY52167.1"/>
    </source>
</evidence>
<proteinExistence type="predicted"/>